<proteinExistence type="predicted"/>
<dbReference type="SUPFAM" id="SSF69065">
    <property type="entry name" value="RNase III domain-like"/>
    <property type="match status" value="1"/>
</dbReference>
<reference evidence="2" key="1">
    <citation type="journal article" date="2020" name="Nature">
        <title>Giant virus diversity and host interactions through global metagenomics.</title>
        <authorList>
            <person name="Schulz F."/>
            <person name="Roux S."/>
            <person name="Paez-Espino D."/>
            <person name="Jungbluth S."/>
            <person name="Walsh D.A."/>
            <person name="Denef V.J."/>
            <person name="McMahon K.D."/>
            <person name="Konstantinidis K.T."/>
            <person name="Eloe-Fadrosh E.A."/>
            <person name="Kyrpides N.C."/>
            <person name="Woyke T."/>
        </authorList>
    </citation>
    <scope>NUCLEOTIDE SEQUENCE</scope>
    <source>
        <strain evidence="2">GVMAG-M-3300023179-92</strain>
    </source>
</reference>
<name>A0A6C0HDR4_9ZZZZ</name>
<dbReference type="Pfam" id="PF00636">
    <property type="entry name" value="Ribonuclease_3"/>
    <property type="match status" value="1"/>
</dbReference>
<dbReference type="Gene3D" id="1.10.1520.10">
    <property type="entry name" value="Ribonuclease III domain"/>
    <property type="match status" value="1"/>
</dbReference>
<dbReference type="GO" id="GO:0004525">
    <property type="term" value="F:ribonuclease III activity"/>
    <property type="evidence" value="ECO:0007669"/>
    <property type="project" value="InterPro"/>
</dbReference>
<dbReference type="InterPro" id="IPR000999">
    <property type="entry name" value="RNase_III_dom"/>
</dbReference>
<dbReference type="AlphaFoldDB" id="A0A6C0HDR4"/>
<evidence type="ECO:0000313" key="2">
    <source>
        <dbReference type="EMBL" id="QHT78530.1"/>
    </source>
</evidence>
<accession>A0A6C0HDR4</accession>
<feature type="domain" description="RNase III" evidence="1">
    <location>
        <begin position="43"/>
        <end position="180"/>
    </location>
</feature>
<evidence type="ECO:0000259" key="1">
    <source>
        <dbReference type="PROSITE" id="PS50142"/>
    </source>
</evidence>
<sequence length="314" mass="35723">MSEVGKDTKDLLKSLKKNIIREKVDSAVVHEITDEKSFKNDLINLLTKRGSLQPKTAEELLDDYGIRSLKLAFTHPTMLEAQSYELLETLGDSTVNKCMVWYITRRFPQIKRGESGNEIITELKKTYVNKASLSQRLNQLGLTKYIRYRELPYIEKGVEKRVMLDNSMREDVFEALMGAIEDLIDSKIMVNTGYSVVYNIVTSLLDEDKNVSISMEDILDSKTKILEVFAKRKGDTISMTGEYVAEKGGFIGKAIINFSGSSEYPGPSSPMTKEFISEVQRSKQVSEFDVAQQALDFMEKEYNVVWSRKSKSIL</sequence>
<dbReference type="SMART" id="SM00535">
    <property type="entry name" value="RIBOc"/>
    <property type="match status" value="1"/>
</dbReference>
<dbReference type="CDD" id="cd00593">
    <property type="entry name" value="RIBOc"/>
    <property type="match status" value="1"/>
</dbReference>
<dbReference type="InterPro" id="IPR036389">
    <property type="entry name" value="RNase_III_sf"/>
</dbReference>
<dbReference type="GO" id="GO:0006396">
    <property type="term" value="P:RNA processing"/>
    <property type="evidence" value="ECO:0007669"/>
    <property type="project" value="InterPro"/>
</dbReference>
<organism evidence="2">
    <name type="scientific">viral metagenome</name>
    <dbReference type="NCBI Taxonomy" id="1070528"/>
    <lineage>
        <taxon>unclassified sequences</taxon>
        <taxon>metagenomes</taxon>
        <taxon>organismal metagenomes</taxon>
    </lineage>
</organism>
<dbReference type="EMBL" id="MN739934">
    <property type="protein sequence ID" value="QHT78530.1"/>
    <property type="molecule type" value="Genomic_DNA"/>
</dbReference>
<dbReference type="PROSITE" id="PS50142">
    <property type="entry name" value="RNASE_3_2"/>
    <property type="match status" value="1"/>
</dbReference>
<protein>
    <recommendedName>
        <fullName evidence="1">RNase III domain-containing protein</fullName>
    </recommendedName>
</protein>